<evidence type="ECO:0000313" key="1">
    <source>
        <dbReference type="EMBL" id="MCI33994.1"/>
    </source>
</evidence>
<evidence type="ECO:0000313" key="2">
    <source>
        <dbReference type="Proteomes" id="UP000265520"/>
    </source>
</evidence>
<feature type="non-terminal residue" evidence="1">
    <location>
        <position position="63"/>
    </location>
</feature>
<organism evidence="1 2">
    <name type="scientific">Trifolium medium</name>
    <dbReference type="NCBI Taxonomy" id="97028"/>
    <lineage>
        <taxon>Eukaryota</taxon>
        <taxon>Viridiplantae</taxon>
        <taxon>Streptophyta</taxon>
        <taxon>Embryophyta</taxon>
        <taxon>Tracheophyta</taxon>
        <taxon>Spermatophyta</taxon>
        <taxon>Magnoliopsida</taxon>
        <taxon>eudicotyledons</taxon>
        <taxon>Gunneridae</taxon>
        <taxon>Pentapetalae</taxon>
        <taxon>rosids</taxon>
        <taxon>fabids</taxon>
        <taxon>Fabales</taxon>
        <taxon>Fabaceae</taxon>
        <taxon>Papilionoideae</taxon>
        <taxon>50 kb inversion clade</taxon>
        <taxon>NPAAA clade</taxon>
        <taxon>Hologalegina</taxon>
        <taxon>IRL clade</taxon>
        <taxon>Trifolieae</taxon>
        <taxon>Trifolium</taxon>
    </lineage>
</organism>
<name>A0A392RD91_9FABA</name>
<protein>
    <submittedName>
        <fullName evidence="1">Disease resistance protein</fullName>
    </submittedName>
</protein>
<comment type="caution">
    <text evidence="1">The sequence shown here is derived from an EMBL/GenBank/DDBJ whole genome shotgun (WGS) entry which is preliminary data.</text>
</comment>
<reference evidence="1 2" key="1">
    <citation type="journal article" date="2018" name="Front. Plant Sci.">
        <title>Red Clover (Trifolium pratense) and Zigzag Clover (T. medium) - A Picture of Genomic Similarities and Differences.</title>
        <authorList>
            <person name="Dluhosova J."/>
            <person name="Istvanek J."/>
            <person name="Nedelnik J."/>
            <person name="Repkova J."/>
        </authorList>
    </citation>
    <scope>NUCLEOTIDE SEQUENCE [LARGE SCALE GENOMIC DNA]</scope>
    <source>
        <strain evidence="2">cv. 10/8</strain>
        <tissue evidence="1">Leaf</tissue>
    </source>
</reference>
<accession>A0A392RD91</accession>
<dbReference type="Proteomes" id="UP000265520">
    <property type="component" value="Unassembled WGS sequence"/>
</dbReference>
<dbReference type="AlphaFoldDB" id="A0A392RD91"/>
<keyword evidence="2" id="KW-1185">Reference proteome</keyword>
<sequence>MLKLKTLPTGIQHLQKLEFLRILDVSMEFMQSIAPNKGKEHWIFKQVPFVEIVARCPHEHSSI</sequence>
<dbReference type="EMBL" id="LXQA010209189">
    <property type="protein sequence ID" value="MCI33994.1"/>
    <property type="molecule type" value="Genomic_DNA"/>
</dbReference>
<proteinExistence type="predicted"/>